<dbReference type="Proteomes" id="UP000075025">
    <property type="component" value="Unassembled WGS sequence"/>
</dbReference>
<evidence type="ECO:0000256" key="5">
    <source>
        <dbReference type="SAM" id="Phobius"/>
    </source>
</evidence>
<dbReference type="PROSITE" id="PS50928">
    <property type="entry name" value="ABC_TM1"/>
    <property type="match status" value="1"/>
</dbReference>
<dbReference type="InterPro" id="IPR035906">
    <property type="entry name" value="MetI-like_sf"/>
</dbReference>
<comment type="caution">
    <text evidence="7">The sequence shown here is derived from an EMBL/GenBank/DDBJ whole genome shotgun (WGS) entry which is preliminary data.</text>
</comment>
<dbReference type="SUPFAM" id="SSF161098">
    <property type="entry name" value="MetI-like"/>
    <property type="match status" value="1"/>
</dbReference>
<evidence type="ECO:0000313" key="8">
    <source>
        <dbReference type="Proteomes" id="UP000075025"/>
    </source>
</evidence>
<evidence type="ECO:0000256" key="3">
    <source>
        <dbReference type="ARBA" id="ARBA00022989"/>
    </source>
</evidence>
<protein>
    <submittedName>
        <fullName evidence="7">ABC transporter permease</fullName>
    </submittedName>
</protein>
<dbReference type="InterPro" id="IPR000515">
    <property type="entry name" value="MetI-like"/>
</dbReference>
<evidence type="ECO:0000256" key="2">
    <source>
        <dbReference type="ARBA" id="ARBA00022692"/>
    </source>
</evidence>
<keyword evidence="3 5" id="KW-1133">Transmembrane helix</keyword>
<dbReference type="EMBL" id="LDRT01000263">
    <property type="protein sequence ID" value="KTR83246.1"/>
    <property type="molecule type" value="Genomic_DNA"/>
</dbReference>
<feature type="domain" description="ABC transmembrane type-1" evidence="6">
    <location>
        <begin position="70"/>
        <end position="162"/>
    </location>
</feature>
<dbReference type="Gene3D" id="1.10.3720.10">
    <property type="entry name" value="MetI-like"/>
    <property type="match status" value="1"/>
</dbReference>
<dbReference type="GO" id="GO:0016020">
    <property type="term" value="C:membrane"/>
    <property type="evidence" value="ECO:0007669"/>
    <property type="project" value="UniProtKB-SubCell"/>
</dbReference>
<dbReference type="AlphaFoldDB" id="A0A147EFZ0"/>
<keyword evidence="2 5" id="KW-0812">Transmembrane</keyword>
<proteinExistence type="predicted"/>
<reference evidence="7 8" key="1">
    <citation type="journal article" date="2016" name="Front. Microbiol.">
        <title>Genomic Resource of Rice Seed Associated Bacteria.</title>
        <authorList>
            <person name="Midha S."/>
            <person name="Bansal K."/>
            <person name="Sharma S."/>
            <person name="Kumar N."/>
            <person name="Patil P.P."/>
            <person name="Chaudhry V."/>
            <person name="Patil P.B."/>
        </authorList>
    </citation>
    <scope>NUCLEOTIDE SEQUENCE [LARGE SCALE GENOMIC DNA]</scope>
    <source>
        <strain evidence="7 8">NS220</strain>
    </source>
</reference>
<gene>
    <name evidence="7" type="ORF">NS220_18970</name>
</gene>
<evidence type="ECO:0000313" key="7">
    <source>
        <dbReference type="EMBL" id="KTR83246.1"/>
    </source>
</evidence>
<feature type="transmembrane region" description="Helical" evidence="5">
    <location>
        <begin position="73"/>
        <end position="93"/>
    </location>
</feature>
<feature type="transmembrane region" description="Helical" evidence="5">
    <location>
        <begin position="12"/>
        <end position="37"/>
    </location>
</feature>
<evidence type="ECO:0000256" key="4">
    <source>
        <dbReference type="ARBA" id="ARBA00023136"/>
    </source>
</evidence>
<feature type="transmembrane region" description="Helical" evidence="5">
    <location>
        <begin position="105"/>
        <end position="129"/>
    </location>
</feature>
<evidence type="ECO:0000259" key="6">
    <source>
        <dbReference type="PROSITE" id="PS50928"/>
    </source>
</evidence>
<feature type="non-terminal residue" evidence="7">
    <location>
        <position position="162"/>
    </location>
</feature>
<accession>A0A147EFZ0</accession>
<comment type="subcellular location">
    <subcellularLocation>
        <location evidence="1">Membrane</location>
        <topology evidence="1">Multi-pass membrane protein</topology>
    </subcellularLocation>
</comment>
<feature type="transmembrane region" description="Helical" evidence="5">
    <location>
        <begin position="135"/>
        <end position="156"/>
    </location>
</feature>
<keyword evidence="4 5" id="KW-0472">Membrane</keyword>
<dbReference type="GO" id="GO:0055085">
    <property type="term" value="P:transmembrane transport"/>
    <property type="evidence" value="ECO:0007669"/>
    <property type="project" value="InterPro"/>
</dbReference>
<sequence length="162" mass="17081">MSRAVGAALGRTGATIVLAITGIAFALPLLALLLFTFRVSGSPNALTLAHYAALVDPGQEYTYDGLFRGLTNSLGICAVTVAIVLLVLVPTVVLVEMRYPAMRRVVEFVCLLPLTVPTVVLVVGFVPVYKVVSGAFGSAAWTLSFAIGVIVLPYAYRPIQAN</sequence>
<organism evidence="7 8">
    <name type="scientific">Microbacterium testaceum</name>
    <name type="common">Aureobacterium testaceum</name>
    <name type="synonym">Brevibacterium testaceum</name>
    <dbReference type="NCBI Taxonomy" id="2033"/>
    <lineage>
        <taxon>Bacteria</taxon>
        <taxon>Bacillati</taxon>
        <taxon>Actinomycetota</taxon>
        <taxon>Actinomycetes</taxon>
        <taxon>Micrococcales</taxon>
        <taxon>Microbacteriaceae</taxon>
        <taxon>Microbacterium</taxon>
    </lineage>
</organism>
<evidence type="ECO:0000256" key="1">
    <source>
        <dbReference type="ARBA" id="ARBA00004141"/>
    </source>
</evidence>
<name>A0A147EFZ0_MICTE</name>